<feature type="domain" description="Transcriptional adapter 2-alpha/beta-like" evidence="2">
    <location>
        <begin position="160"/>
        <end position="248"/>
    </location>
</feature>
<evidence type="ECO:0000256" key="1">
    <source>
        <dbReference type="SAM" id="MobiDB-lite"/>
    </source>
</evidence>
<protein>
    <recommendedName>
        <fullName evidence="2">Transcriptional adapter 2-alpha/beta-like domain-containing protein</fullName>
    </recommendedName>
</protein>
<feature type="region of interest" description="Disordered" evidence="1">
    <location>
        <begin position="291"/>
        <end position="328"/>
    </location>
</feature>
<feature type="compositionally biased region" description="Polar residues" evidence="1">
    <location>
        <begin position="387"/>
        <end position="404"/>
    </location>
</feature>
<evidence type="ECO:0000259" key="2">
    <source>
        <dbReference type="Pfam" id="PF22941"/>
    </source>
</evidence>
<feature type="region of interest" description="Disordered" evidence="1">
    <location>
        <begin position="501"/>
        <end position="523"/>
    </location>
</feature>
<organism evidence="3 5">
    <name type="scientific">Rotaria sordida</name>
    <dbReference type="NCBI Taxonomy" id="392033"/>
    <lineage>
        <taxon>Eukaryota</taxon>
        <taxon>Metazoa</taxon>
        <taxon>Spiralia</taxon>
        <taxon>Gnathifera</taxon>
        <taxon>Rotifera</taxon>
        <taxon>Eurotatoria</taxon>
        <taxon>Bdelloidea</taxon>
        <taxon>Philodinida</taxon>
        <taxon>Philodinidae</taxon>
        <taxon>Rotaria</taxon>
    </lineage>
</organism>
<accession>A0A814I2T4</accession>
<dbReference type="AlphaFoldDB" id="A0A814I2T4"/>
<feature type="region of interest" description="Disordered" evidence="1">
    <location>
        <begin position="432"/>
        <end position="486"/>
    </location>
</feature>
<comment type="caution">
    <text evidence="3">The sequence shown here is derived from an EMBL/GenBank/DDBJ whole genome shotgun (WGS) entry which is preliminary data.</text>
</comment>
<evidence type="ECO:0000313" key="3">
    <source>
        <dbReference type="EMBL" id="CAF1018834.1"/>
    </source>
</evidence>
<dbReference type="Proteomes" id="UP000663870">
    <property type="component" value="Unassembled WGS sequence"/>
</dbReference>
<keyword evidence="6" id="KW-1185">Reference proteome</keyword>
<reference evidence="3" key="1">
    <citation type="submission" date="2021-02" db="EMBL/GenBank/DDBJ databases">
        <authorList>
            <person name="Nowell W R."/>
        </authorList>
    </citation>
    <scope>NUCLEOTIDE SEQUENCE</scope>
</reference>
<dbReference type="InterPro" id="IPR055141">
    <property type="entry name" value="TADA2A_B-like_dom"/>
</dbReference>
<feature type="compositionally biased region" description="Polar residues" evidence="1">
    <location>
        <begin position="291"/>
        <end position="302"/>
    </location>
</feature>
<proteinExistence type="predicted"/>
<evidence type="ECO:0000313" key="5">
    <source>
        <dbReference type="Proteomes" id="UP000663854"/>
    </source>
</evidence>
<feature type="region of interest" description="Disordered" evidence="1">
    <location>
        <begin position="350"/>
        <end position="404"/>
    </location>
</feature>
<name>A0A814I2T4_9BILA</name>
<feature type="compositionally biased region" description="Polar residues" evidence="1">
    <location>
        <begin position="456"/>
        <end position="486"/>
    </location>
</feature>
<dbReference type="EMBL" id="CAJNOL010000607">
    <property type="protein sequence ID" value="CAF1136105.1"/>
    <property type="molecule type" value="Genomic_DNA"/>
</dbReference>
<dbReference type="Proteomes" id="UP000663854">
    <property type="component" value="Unassembled WGS sequence"/>
</dbReference>
<dbReference type="Pfam" id="PF22941">
    <property type="entry name" value="TADA2A-like_3rd"/>
    <property type="match status" value="1"/>
</dbReference>
<dbReference type="EMBL" id="CAJNOH010000373">
    <property type="protein sequence ID" value="CAF1018834.1"/>
    <property type="molecule type" value="Genomic_DNA"/>
</dbReference>
<evidence type="ECO:0000313" key="6">
    <source>
        <dbReference type="Proteomes" id="UP000663870"/>
    </source>
</evidence>
<feature type="compositionally biased region" description="Low complexity" evidence="1">
    <location>
        <begin position="360"/>
        <end position="376"/>
    </location>
</feature>
<evidence type="ECO:0000313" key="4">
    <source>
        <dbReference type="EMBL" id="CAF1136105.1"/>
    </source>
</evidence>
<sequence length="523" mass="61579">MSKCDYCCIRPSSLIINCLKCSPYREINICFKCSINVNQLREHAKHHPLSTYKLNDIPLDDNSISSWLSNDEINLIEIIESCGLGNWNDIDYKMSRNEFDSQNHFEDIYLSRSTSPFYIYFQSFKNNKQLYGEYLINKSNIQIKYLIYPPMLIDSEQQKLLTYLPYRDEYEREYLNQAENRLPFFNNDQLFHQYNQQQQQQQEQQQQQTQQDGSTILLDNAKLSLLRSYGQILRRRLQLKDFIRDYALGFNYSPDQQMDLHQISRFLSADQYERLIFNHRRIRTLLEEVGCSTSSNQDNDQSPSRKKSSLLNNEKRRRRSPSNVIDECSSICSNDSNESFESSSQIEEINSNLKRRSVRRVSSSSTNTSSKTTFNKEPLYKRRRIYQSDNHNLSQSQRMTRSTGCNLTTSDISWDSTDDEINHLSDNYSQYDKSTVASRTRSHTPPHYYYEKKQTRNSPNGKRTNNHINGLTKTNIYDGSDQSTSTPKINRMLTRHQLVVQQTSPNKKRKINSNSNDDQHFLN</sequence>
<gene>
    <name evidence="4" type="ORF">JXQ802_LOCUS20964</name>
    <name evidence="3" type="ORF">PYM288_LOCUS15504</name>
</gene>